<gene>
    <name evidence="2" type="ORF">FIBSPDRAFT_956745</name>
</gene>
<evidence type="ECO:0000256" key="1">
    <source>
        <dbReference type="SAM" id="MobiDB-lite"/>
    </source>
</evidence>
<proteinExistence type="predicted"/>
<feature type="compositionally biased region" description="Acidic residues" evidence="1">
    <location>
        <begin position="288"/>
        <end position="306"/>
    </location>
</feature>
<name>A0A166GN28_9AGAM</name>
<dbReference type="EMBL" id="KV417577">
    <property type="protein sequence ID" value="KZP18001.1"/>
    <property type="molecule type" value="Genomic_DNA"/>
</dbReference>
<organism evidence="2 3">
    <name type="scientific">Athelia psychrophila</name>
    <dbReference type="NCBI Taxonomy" id="1759441"/>
    <lineage>
        <taxon>Eukaryota</taxon>
        <taxon>Fungi</taxon>
        <taxon>Dikarya</taxon>
        <taxon>Basidiomycota</taxon>
        <taxon>Agaricomycotina</taxon>
        <taxon>Agaricomycetes</taxon>
        <taxon>Agaricomycetidae</taxon>
        <taxon>Atheliales</taxon>
        <taxon>Atheliaceae</taxon>
        <taxon>Athelia</taxon>
    </lineage>
</organism>
<evidence type="ECO:0000313" key="2">
    <source>
        <dbReference type="EMBL" id="KZP18001.1"/>
    </source>
</evidence>
<dbReference type="Proteomes" id="UP000076532">
    <property type="component" value="Unassembled WGS sequence"/>
</dbReference>
<feature type="region of interest" description="Disordered" evidence="1">
    <location>
        <begin position="208"/>
        <end position="307"/>
    </location>
</feature>
<dbReference type="AlphaFoldDB" id="A0A166GN28"/>
<evidence type="ECO:0000313" key="3">
    <source>
        <dbReference type="Proteomes" id="UP000076532"/>
    </source>
</evidence>
<reference evidence="2 3" key="1">
    <citation type="journal article" date="2016" name="Mol. Biol. Evol.">
        <title>Comparative Genomics of Early-Diverging Mushroom-Forming Fungi Provides Insights into the Origins of Lignocellulose Decay Capabilities.</title>
        <authorList>
            <person name="Nagy L.G."/>
            <person name="Riley R."/>
            <person name="Tritt A."/>
            <person name="Adam C."/>
            <person name="Daum C."/>
            <person name="Floudas D."/>
            <person name="Sun H."/>
            <person name="Yadav J.S."/>
            <person name="Pangilinan J."/>
            <person name="Larsson K.H."/>
            <person name="Matsuura K."/>
            <person name="Barry K."/>
            <person name="Labutti K."/>
            <person name="Kuo R."/>
            <person name="Ohm R.A."/>
            <person name="Bhattacharya S.S."/>
            <person name="Shirouzu T."/>
            <person name="Yoshinaga Y."/>
            <person name="Martin F.M."/>
            <person name="Grigoriev I.V."/>
            <person name="Hibbett D.S."/>
        </authorList>
    </citation>
    <scope>NUCLEOTIDE SEQUENCE [LARGE SCALE GENOMIC DNA]</scope>
    <source>
        <strain evidence="2 3">CBS 109695</strain>
    </source>
</reference>
<sequence>MSALADLQRAYLAADDTAHSLFDRVNSYRGKETLNKKDILDKGHDLNVPERPHFSLKEESFTRLSTVVTQLQATMDTLAELTSPDTPSYIIDPERLMMPILSATNSRFELDRAWNVVITRINRAHDKFSRCVQITQGKDIPIMPASTTNSVQELLQSDALDTDGVFDTLYKGVPSLRDQLSQENVAALRRGESLHSLLLSPMPLREAFPNRAPENSPAEHYFDSEGGHIMNTPYNPENAGSISQVAQRHTTFASPPIMGNTPGRHYSNSRGNPHSARGRSDLDSTPIDTEDTPVTEEGDRDEEDEYYTARISSRSYRHPKNLTWGSASAYQAPLEEYERGAYSGIHTLPIHQGRDIQSLTVIIPEQTTWD</sequence>
<dbReference type="OrthoDB" id="3061725at2759"/>
<protein>
    <submittedName>
        <fullName evidence="2">Uncharacterized protein</fullName>
    </submittedName>
</protein>
<accession>A0A166GN28</accession>
<feature type="compositionally biased region" description="Polar residues" evidence="1">
    <location>
        <begin position="232"/>
        <end position="253"/>
    </location>
</feature>
<dbReference type="STRING" id="436010.A0A166GN28"/>
<keyword evidence="3" id="KW-1185">Reference proteome</keyword>